<dbReference type="EMBL" id="KE345753">
    <property type="protein sequence ID" value="EXC13649.1"/>
    <property type="molecule type" value="Genomic_DNA"/>
</dbReference>
<gene>
    <name evidence="2" type="ORF">L484_019607</name>
</gene>
<evidence type="ECO:0000313" key="3">
    <source>
        <dbReference type="Proteomes" id="UP000030645"/>
    </source>
</evidence>
<reference evidence="3" key="1">
    <citation type="submission" date="2013-01" db="EMBL/GenBank/DDBJ databases">
        <title>Draft Genome Sequence of a Mulberry Tree, Morus notabilis C.K. Schneid.</title>
        <authorList>
            <person name="He N."/>
            <person name="Zhao S."/>
        </authorList>
    </citation>
    <scope>NUCLEOTIDE SEQUENCE</scope>
</reference>
<protein>
    <submittedName>
        <fullName evidence="2">Uncharacterized protein</fullName>
    </submittedName>
</protein>
<evidence type="ECO:0000256" key="1">
    <source>
        <dbReference type="SAM" id="Phobius"/>
    </source>
</evidence>
<evidence type="ECO:0000313" key="2">
    <source>
        <dbReference type="EMBL" id="EXC13649.1"/>
    </source>
</evidence>
<feature type="transmembrane region" description="Helical" evidence="1">
    <location>
        <begin position="50"/>
        <end position="69"/>
    </location>
</feature>
<keyword evidence="1" id="KW-0472">Membrane</keyword>
<dbReference type="AlphaFoldDB" id="W9SKE4"/>
<name>W9SKE4_9ROSA</name>
<keyword evidence="1" id="KW-0812">Transmembrane</keyword>
<organism evidence="2 3">
    <name type="scientific">Morus notabilis</name>
    <dbReference type="NCBI Taxonomy" id="981085"/>
    <lineage>
        <taxon>Eukaryota</taxon>
        <taxon>Viridiplantae</taxon>
        <taxon>Streptophyta</taxon>
        <taxon>Embryophyta</taxon>
        <taxon>Tracheophyta</taxon>
        <taxon>Spermatophyta</taxon>
        <taxon>Magnoliopsida</taxon>
        <taxon>eudicotyledons</taxon>
        <taxon>Gunneridae</taxon>
        <taxon>Pentapetalae</taxon>
        <taxon>rosids</taxon>
        <taxon>fabids</taxon>
        <taxon>Rosales</taxon>
        <taxon>Moraceae</taxon>
        <taxon>Moreae</taxon>
        <taxon>Morus</taxon>
    </lineage>
</organism>
<dbReference type="Proteomes" id="UP000030645">
    <property type="component" value="Unassembled WGS sequence"/>
</dbReference>
<proteinExistence type="predicted"/>
<keyword evidence="3" id="KW-1185">Reference proteome</keyword>
<keyword evidence="1" id="KW-1133">Transmembrane helix</keyword>
<accession>W9SKE4</accession>
<sequence>MEQVEVSGKCYEEDIGAIYGHGLAREMGTKGHHRFYDETTRKPPTGPKKYVRPVWLLLCILSLLISRLWS</sequence>